<keyword evidence="2" id="KW-1185">Reference proteome</keyword>
<proteinExistence type="predicted"/>
<evidence type="ECO:0000313" key="2">
    <source>
        <dbReference type="Proteomes" id="UP000692954"/>
    </source>
</evidence>
<accession>A0A8S1QY46</accession>
<reference evidence="1" key="1">
    <citation type="submission" date="2021-01" db="EMBL/GenBank/DDBJ databases">
        <authorList>
            <consortium name="Genoscope - CEA"/>
            <person name="William W."/>
        </authorList>
    </citation>
    <scope>NUCLEOTIDE SEQUENCE</scope>
</reference>
<sequence length="162" mass="19315">MPILHFCEGIYYCEYDLNQYSTFPQLDAIQFIKMKYFFKICQLLTMHKRKNSQCYDIALMGSLVIIQCSDTNQDYFSILPINQISLDYLTIEKPNFSFSKINMIDQYLIGNTIYKLELYEEKDLGLQFINSLDQNAFRTLLQTKKHSNYKQKISKLIQMYNE</sequence>
<comment type="caution">
    <text evidence="1">The sequence shown here is derived from an EMBL/GenBank/DDBJ whole genome shotgun (WGS) entry which is preliminary data.</text>
</comment>
<evidence type="ECO:0000313" key="1">
    <source>
        <dbReference type="EMBL" id="CAD8120359.1"/>
    </source>
</evidence>
<dbReference type="AlphaFoldDB" id="A0A8S1QY46"/>
<gene>
    <name evidence="1" type="ORF">PSON_ATCC_30995.1.T1250176</name>
</gene>
<dbReference type="Proteomes" id="UP000692954">
    <property type="component" value="Unassembled WGS sequence"/>
</dbReference>
<name>A0A8S1QY46_9CILI</name>
<protein>
    <submittedName>
        <fullName evidence="1">Uncharacterized protein</fullName>
    </submittedName>
</protein>
<organism evidence="1 2">
    <name type="scientific">Paramecium sonneborni</name>
    <dbReference type="NCBI Taxonomy" id="65129"/>
    <lineage>
        <taxon>Eukaryota</taxon>
        <taxon>Sar</taxon>
        <taxon>Alveolata</taxon>
        <taxon>Ciliophora</taxon>
        <taxon>Intramacronucleata</taxon>
        <taxon>Oligohymenophorea</taxon>
        <taxon>Peniculida</taxon>
        <taxon>Parameciidae</taxon>
        <taxon>Paramecium</taxon>
    </lineage>
</organism>
<dbReference type="EMBL" id="CAJJDN010000125">
    <property type="protein sequence ID" value="CAD8120359.1"/>
    <property type="molecule type" value="Genomic_DNA"/>
</dbReference>